<accession>A0A2L0ESI7</accession>
<dbReference type="InterPro" id="IPR027417">
    <property type="entry name" value="P-loop_NTPase"/>
</dbReference>
<dbReference type="InterPro" id="IPR003593">
    <property type="entry name" value="AAA+_ATPase"/>
</dbReference>
<dbReference type="OrthoDB" id="127554at2"/>
<dbReference type="Pfam" id="PF13304">
    <property type="entry name" value="AAA_21"/>
    <property type="match status" value="1"/>
</dbReference>
<dbReference type="PANTHER" id="PTHR40396:SF1">
    <property type="entry name" value="ATPASE AAA-TYPE CORE DOMAIN-CONTAINING PROTEIN"/>
    <property type="match status" value="1"/>
</dbReference>
<dbReference type="GO" id="GO:0005524">
    <property type="term" value="F:ATP binding"/>
    <property type="evidence" value="ECO:0007669"/>
    <property type="project" value="InterPro"/>
</dbReference>
<dbReference type="Proteomes" id="UP000238348">
    <property type="component" value="Chromosome"/>
</dbReference>
<reference evidence="2 3" key="1">
    <citation type="submission" date="2015-09" db="EMBL/GenBank/DDBJ databases">
        <title>Sorangium comparison.</title>
        <authorList>
            <person name="Zaburannyi N."/>
            <person name="Bunk B."/>
            <person name="Overmann J."/>
            <person name="Mueller R."/>
        </authorList>
    </citation>
    <scope>NUCLEOTIDE SEQUENCE [LARGE SCALE GENOMIC DNA]</scope>
    <source>
        <strain evidence="2 3">So ce26</strain>
    </source>
</reference>
<organism evidence="2 3">
    <name type="scientific">Sorangium cellulosum</name>
    <name type="common">Polyangium cellulosum</name>
    <dbReference type="NCBI Taxonomy" id="56"/>
    <lineage>
        <taxon>Bacteria</taxon>
        <taxon>Pseudomonadati</taxon>
        <taxon>Myxococcota</taxon>
        <taxon>Polyangia</taxon>
        <taxon>Polyangiales</taxon>
        <taxon>Polyangiaceae</taxon>
        <taxon>Sorangium</taxon>
    </lineage>
</organism>
<feature type="domain" description="AAA+ ATPase" evidence="1">
    <location>
        <begin position="26"/>
        <end position="351"/>
    </location>
</feature>
<evidence type="ECO:0000259" key="1">
    <source>
        <dbReference type="SMART" id="SM00382"/>
    </source>
</evidence>
<dbReference type="InterPro" id="IPR003959">
    <property type="entry name" value="ATPase_AAA_core"/>
</dbReference>
<gene>
    <name evidence="2" type="ORF">SOCE26_037180</name>
</gene>
<dbReference type="RefSeq" id="WP_104981126.1">
    <property type="nucleotide sequence ID" value="NZ_CP012673.1"/>
</dbReference>
<dbReference type="CDD" id="cd00267">
    <property type="entry name" value="ABC_ATPase"/>
    <property type="match status" value="1"/>
</dbReference>
<dbReference type="SUPFAM" id="SSF52540">
    <property type="entry name" value="P-loop containing nucleoside triphosphate hydrolases"/>
    <property type="match status" value="1"/>
</dbReference>
<dbReference type="PIRSF" id="PIRSF029347">
    <property type="entry name" value="RecF"/>
    <property type="match status" value="1"/>
</dbReference>
<dbReference type="GO" id="GO:0016887">
    <property type="term" value="F:ATP hydrolysis activity"/>
    <property type="evidence" value="ECO:0007669"/>
    <property type="project" value="InterPro"/>
</dbReference>
<dbReference type="AlphaFoldDB" id="A0A2L0ESI7"/>
<dbReference type="InterPro" id="IPR014555">
    <property type="entry name" value="RecF-like"/>
</dbReference>
<evidence type="ECO:0000313" key="2">
    <source>
        <dbReference type="EMBL" id="AUX42288.1"/>
    </source>
</evidence>
<protein>
    <recommendedName>
        <fullName evidence="1">AAA+ ATPase domain-containing protein</fullName>
    </recommendedName>
</protein>
<name>A0A2L0ESI7_SORCE</name>
<sequence>MIRSLRIKSFKAISGGPSGRALQIPLQPITILVGPNGAGKSTILQAVELLGGLVRGTLGEVLEAHQWDYSDLHHRADGQSITIVADILLPSVNARWALTLGSPRHPGIDLETVSKGAEKSDIIIRQGRRMMRVSEYTGKEESLSLTLASSWLSTVDAREDRLNYPTLVALSEWARRIHAYNFLDPAVLRAPSAPSRIRAVGLGPRGEDLAAVLAHLQTRRRDFARLVERVRSHYPPLVDIRPRRTKYGWTHLEVTEKWNGEQATFNARQVSDGLLRLIAVAAMHEMREPPSVLLLDEIENGLHPRLLGGLVAMLEELTKTGATQVIATTHSPITLNYVSSPESVLLVTRGKGGGVQVTPMNETRSFQELREHFELGELWYNAGEERLVPGKKGR</sequence>
<dbReference type="SMART" id="SM00382">
    <property type="entry name" value="AAA"/>
    <property type="match status" value="1"/>
</dbReference>
<evidence type="ECO:0000313" key="3">
    <source>
        <dbReference type="Proteomes" id="UP000238348"/>
    </source>
</evidence>
<proteinExistence type="predicted"/>
<dbReference type="Gene3D" id="3.40.50.300">
    <property type="entry name" value="P-loop containing nucleotide triphosphate hydrolases"/>
    <property type="match status" value="2"/>
</dbReference>
<dbReference type="PANTHER" id="PTHR40396">
    <property type="entry name" value="ATPASE-LIKE PROTEIN"/>
    <property type="match status" value="1"/>
</dbReference>
<dbReference type="EMBL" id="CP012673">
    <property type="protein sequence ID" value="AUX42288.1"/>
    <property type="molecule type" value="Genomic_DNA"/>
</dbReference>